<dbReference type="InterPro" id="IPR000719">
    <property type="entry name" value="Prot_kinase_dom"/>
</dbReference>
<proteinExistence type="predicted"/>
<accession>A0ABU7P636</accession>
<dbReference type="SUPFAM" id="SSF56112">
    <property type="entry name" value="Protein kinase-like (PK-like)"/>
    <property type="match status" value="1"/>
</dbReference>
<protein>
    <recommendedName>
        <fullName evidence="1">non-specific serine/threonine protein kinase</fullName>
        <ecNumber evidence="1">2.7.11.1</ecNumber>
    </recommendedName>
</protein>
<keyword evidence="2" id="KW-0723">Serine/threonine-protein kinase</keyword>
<dbReference type="CDD" id="cd14014">
    <property type="entry name" value="STKc_PknB_like"/>
    <property type="match status" value="1"/>
</dbReference>
<dbReference type="Pfam" id="PF00069">
    <property type="entry name" value="Pkinase"/>
    <property type="match status" value="1"/>
</dbReference>
<dbReference type="PROSITE" id="PS00108">
    <property type="entry name" value="PROTEIN_KINASE_ST"/>
    <property type="match status" value="1"/>
</dbReference>
<comment type="caution">
    <text evidence="10">The sequence shown here is derived from an EMBL/GenBank/DDBJ whole genome shotgun (WGS) entry which is preliminary data.</text>
</comment>
<dbReference type="RefSeq" id="WP_330792377.1">
    <property type="nucleotide sequence ID" value="NZ_JAZEWV010000001.1"/>
</dbReference>
<evidence type="ECO:0000313" key="10">
    <source>
        <dbReference type="EMBL" id="MEE4540562.1"/>
    </source>
</evidence>
<feature type="compositionally biased region" description="Low complexity" evidence="8">
    <location>
        <begin position="421"/>
        <end position="444"/>
    </location>
</feature>
<sequence length="619" mass="63731">MNPGGPRTRLVDGRFELLDRLGGGGMGLVWRARDTALDREVALKEVRPPDAAMAEADPDGTRQMRDRVLREARALARLQHPNVVTIHHIVDSPEHAFPWLVMEMVRGGSLGDRLDRGPLSVPEAARMGRGVLGALRAAHAAGVQHRDVKPGNVLLRQDGTPVLTDFGIAAMHGATALTATGALIGSPEYIAPERIRGVEGNPSSDLWSLGMMLYVAVEGTHPLRRGTSLATLAAVLDEPLPPPLRAGALGPALAAILAKDPAARPDPDTFDRMLAAAETAPAGYGHPAAGVTGSPPATPPPLYPPHPSGPHYPSGTQYTSGTPQPSGTPHPSGTPQPGYAQPPYPQTDAGAYQDAPPPSAYGGGNWAPQPQPQPRLAAGPAPHRAPHARASRRRAPVTALLSVGSVTAVGVLVWVVLPTVKGATSGDGGTTPSATTSSGGARTAVPSAASGDPKATGAATAAGGSAGQGGSPSGGSLLTPAGVRQVVAAFTPHIAGGKVLSLTVYEDYAVAEAPTPGDPSVYDDLMYRDGKVTAEAGGTMKDAMDPPVSLSVYDWDAVTGLMAQAARKLNVPHPDTRYLVVGSDIIDETPTIDVYLSDDYGSGFLTSDPRGKVTDTHPK</sequence>
<dbReference type="PANTHER" id="PTHR43289:SF6">
    <property type="entry name" value="SERINE_THREONINE-PROTEIN KINASE NEKL-3"/>
    <property type="match status" value="1"/>
</dbReference>
<feature type="compositionally biased region" description="Pro residues" evidence="8">
    <location>
        <begin position="296"/>
        <end position="310"/>
    </location>
</feature>
<gene>
    <name evidence="10" type="ORF">V2S66_01090</name>
</gene>
<feature type="region of interest" description="Disordered" evidence="8">
    <location>
        <begin position="421"/>
        <end position="477"/>
    </location>
</feature>
<feature type="binding site" evidence="7">
    <location>
        <position position="44"/>
    </location>
    <ligand>
        <name>ATP</name>
        <dbReference type="ChEBI" id="CHEBI:30616"/>
    </ligand>
</feature>
<dbReference type="PROSITE" id="PS50011">
    <property type="entry name" value="PROTEIN_KINASE_DOM"/>
    <property type="match status" value="1"/>
</dbReference>
<dbReference type="EC" id="2.7.11.1" evidence="1"/>
<evidence type="ECO:0000256" key="7">
    <source>
        <dbReference type="PROSITE-ProRule" id="PRU10141"/>
    </source>
</evidence>
<dbReference type="Proteomes" id="UP001344658">
    <property type="component" value="Unassembled WGS sequence"/>
</dbReference>
<evidence type="ECO:0000256" key="1">
    <source>
        <dbReference type="ARBA" id="ARBA00012513"/>
    </source>
</evidence>
<dbReference type="GO" id="GO:0016301">
    <property type="term" value="F:kinase activity"/>
    <property type="evidence" value="ECO:0007669"/>
    <property type="project" value="UniProtKB-KW"/>
</dbReference>
<feature type="compositionally biased region" description="Basic residues" evidence="8">
    <location>
        <begin position="384"/>
        <end position="394"/>
    </location>
</feature>
<dbReference type="SMART" id="SM00220">
    <property type="entry name" value="S_TKc"/>
    <property type="match status" value="1"/>
</dbReference>
<name>A0ABU7P636_9ACTN</name>
<keyword evidence="11" id="KW-1185">Reference proteome</keyword>
<dbReference type="InterPro" id="IPR017441">
    <property type="entry name" value="Protein_kinase_ATP_BS"/>
</dbReference>
<evidence type="ECO:0000256" key="6">
    <source>
        <dbReference type="ARBA" id="ARBA00022840"/>
    </source>
</evidence>
<dbReference type="PROSITE" id="PS00107">
    <property type="entry name" value="PROTEIN_KINASE_ATP"/>
    <property type="match status" value="1"/>
</dbReference>
<dbReference type="InterPro" id="IPR008271">
    <property type="entry name" value="Ser/Thr_kinase_AS"/>
</dbReference>
<feature type="compositionally biased region" description="Gly residues" evidence="8">
    <location>
        <begin position="464"/>
        <end position="473"/>
    </location>
</feature>
<evidence type="ECO:0000256" key="4">
    <source>
        <dbReference type="ARBA" id="ARBA00022741"/>
    </source>
</evidence>
<keyword evidence="3" id="KW-0808">Transferase</keyword>
<evidence type="ECO:0000259" key="9">
    <source>
        <dbReference type="PROSITE" id="PS50011"/>
    </source>
</evidence>
<keyword evidence="6 7" id="KW-0067">ATP-binding</keyword>
<feature type="domain" description="Protein kinase" evidence="9">
    <location>
        <begin position="15"/>
        <end position="289"/>
    </location>
</feature>
<dbReference type="EMBL" id="JAZEWV010000001">
    <property type="protein sequence ID" value="MEE4540562.1"/>
    <property type="molecule type" value="Genomic_DNA"/>
</dbReference>
<feature type="compositionally biased region" description="Pro residues" evidence="8">
    <location>
        <begin position="326"/>
        <end position="345"/>
    </location>
</feature>
<keyword evidence="4 7" id="KW-0547">Nucleotide-binding</keyword>
<dbReference type="InterPro" id="IPR011009">
    <property type="entry name" value="Kinase-like_dom_sf"/>
</dbReference>
<feature type="region of interest" description="Disordered" evidence="8">
    <location>
        <begin position="284"/>
        <end position="394"/>
    </location>
</feature>
<evidence type="ECO:0000256" key="8">
    <source>
        <dbReference type="SAM" id="MobiDB-lite"/>
    </source>
</evidence>
<evidence type="ECO:0000256" key="3">
    <source>
        <dbReference type="ARBA" id="ARBA00022679"/>
    </source>
</evidence>
<dbReference type="Gene3D" id="1.10.510.10">
    <property type="entry name" value="Transferase(Phosphotransferase) domain 1"/>
    <property type="match status" value="1"/>
</dbReference>
<dbReference type="Gene3D" id="3.30.200.20">
    <property type="entry name" value="Phosphorylase Kinase, domain 1"/>
    <property type="match status" value="1"/>
</dbReference>
<evidence type="ECO:0000256" key="5">
    <source>
        <dbReference type="ARBA" id="ARBA00022777"/>
    </source>
</evidence>
<organism evidence="10 11">
    <name type="scientific">Actinacidiphila polyblastidii</name>
    <dbReference type="NCBI Taxonomy" id="3110430"/>
    <lineage>
        <taxon>Bacteria</taxon>
        <taxon>Bacillati</taxon>
        <taxon>Actinomycetota</taxon>
        <taxon>Actinomycetes</taxon>
        <taxon>Kitasatosporales</taxon>
        <taxon>Streptomycetaceae</taxon>
        <taxon>Actinacidiphila</taxon>
    </lineage>
</organism>
<evidence type="ECO:0000256" key="2">
    <source>
        <dbReference type="ARBA" id="ARBA00022527"/>
    </source>
</evidence>
<evidence type="ECO:0000313" key="11">
    <source>
        <dbReference type="Proteomes" id="UP001344658"/>
    </source>
</evidence>
<reference evidence="10 11" key="1">
    <citation type="submission" date="2023-12" db="EMBL/GenBank/DDBJ databases">
        <title>Streptomyces sp. V4-01.</title>
        <authorList>
            <person name="Somphong A."/>
            <person name="Phongsopitanun W."/>
        </authorList>
    </citation>
    <scope>NUCLEOTIDE SEQUENCE [LARGE SCALE GENOMIC DNA]</scope>
    <source>
        <strain evidence="10 11">V4-01</strain>
    </source>
</reference>
<dbReference type="PANTHER" id="PTHR43289">
    <property type="entry name" value="MITOGEN-ACTIVATED PROTEIN KINASE KINASE KINASE 20-RELATED"/>
    <property type="match status" value="1"/>
</dbReference>
<keyword evidence="5 10" id="KW-0418">Kinase</keyword>